<dbReference type="AlphaFoldDB" id="A0A9P3G9Q0"/>
<reference evidence="2 3" key="1">
    <citation type="submission" date="2021-08" db="EMBL/GenBank/DDBJ databases">
        <title>Draft Genome Sequence of Phanerochaete sordida strain YK-624.</title>
        <authorList>
            <person name="Mori T."/>
            <person name="Dohra H."/>
            <person name="Suzuki T."/>
            <person name="Kawagishi H."/>
            <person name="Hirai H."/>
        </authorList>
    </citation>
    <scope>NUCLEOTIDE SEQUENCE [LARGE SCALE GENOMIC DNA]</scope>
    <source>
        <strain evidence="2 3">YK-624</strain>
    </source>
</reference>
<evidence type="ECO:0000256" key="1">
    <source>
        <dbReference type="SAM" id="SignalP"/>
    </source>
</evidence>
<protein>
    <submittedName>
        <fullName evidence="2">Uncharacterized protein</fullName>
    </submittedName>
</protein>
<keyword evidence="3" id="KW-1185">Reference proteome</keyword>
<name>A0A9P3G9Q0_9APHY</name>
<accession>A0A9P3G9Q0</accession>
<gene>
    <name evidence="2" type="ORF">PsYK624_066700</name>
</gene>
<comment type="caution">
    <text evidence="2">The sequence shown here is derived from an EMBL/GenBank/DDBJ whole genome shotgun (WGS) entry which is preliminary data.</text>
</comment>
<dbReference type="Proteomes" id="UP000703269">
    <property type="component" value="Unassembled WGS sequence"/>
</dbReference>
<proteinExistence type="predicted"/>
<feature type="chain" id="PRO_5040462897" evidence="1">
    <location>
        <begin position="23"/>
        <end position="302"/>
    </location>
</feature>
<evidence type="ECO:0000313" key="3">
    <source>
        <dbReference type="Proteomes" id="UP000703269"/>
    </source>
</evidence>
<evidence type="ECO:0000313" key="2">
    <source>
        <dbReference type="EMBL" id="GJE90530.1"/>
    </source>
</evidence>
<keyword evidence="1" id="KW-0732">Signal</keyword>
<dbReference type="EMBL" id="BPQB01000017">
    <property type="protein sequence ID" value="GJE90530.1"/>
    <property type="molecule type" value="Genomic_DNA"/>
</dbReference>
<organism evidence="2 3">
    <name type="scientific">Phanerochaete sordida</name>
    <dbReference type="NCBI Taxonomy" id="48140"/>
    <lineage>
        <taxon>Eukaryota</taxon>
        <taxon>Fungi</taxon>
        <taxon>Dikarya</taxon>
        <taxon>Basidiomycota</taxon>
        <taxon>Agaricomycotina</taxon>
        <taxon>Agaricomycetes</taxon>
        <taxon>Polyporales</taxon>
        <taxon>Phanerochaetaceae</taxon>
        <taxon>Phanerochaete</taxon>
    </lineage>
</organism>
<feature type="signal peptide" evidence="1">
    <location>
        <begin position="1"/>
        <end position="22"/>
    </location>
</feature>
<dbReference type="OrthoDB" id="5374756at2759"/>
<sequence>MRFNTGFLLLASMLAFASHAFALSIRLDAEGIAARAAVEDPVKREVVAFTNVGSEVMAPHDVELVRRVGWTYRNNQTLLLAVIAKNAFIINATCGSGNVITCAIGATYSVLTFFFAAWRWQDRADSIEGANPYFVVGPTPSKTLRQRVMTELPAGQWHYLGHVHHQGVNHTVHYIQNDGFHQLRAVTVPFWNETSTLDRRQQDENDDGGFVADYFWNSDNEGPYDSFGSTSDGTSYFAANAAGYMVNSEQALTACAGFTDSQGPLDNGILAYGWNNEGYQWEDGQMGATFGICENELGDGPQ</sequence>